<evidence type="ECO:0000313" key="3">
    <source>
        <dbReference type="EMBL" id="ACZ68900.1"/>
    </source>
</evidence>
<dbReference type="EMBL" id="GQ900414">
    <property type="protein sequence ID" value="ACZ68461.1"/>
    <property type="molecule type" value="Genomic_DNA"/>
</dbReference>
<keyword evidence="1" id="KW-0812">Transmembrane</keyword>
<reference evidence="2" key="2">
    <citation type="submission" date="2009-12" db="EMBL/GenBank/DDBJ databases">
        <authorList>
            <person name="Summers A.O."/>
            <person name="Shearer J."/>
            <person name="Wireman J."/>
        </authorList>
    </citation>
    <scope>NUCLEOTIDE SEQUENCE</scope>
    <source>
        <strain evidence="2">434</strain>
        <strain evidence="5">49</strain>
        <strain evidence="3">879R4RF</strain>
        <strain evidence="4">A78R1</strain>
        <strain evidence="6">B111</strain>
        <strain evidence="7">SK6523</strain>
        <plasmid evidence="5">SAP054A</plasmid>
        <plasmid evidence="2">SAP055A</plasmid>
        <plasmid evidence="6">SAP075A</plasmid>
        <plasmid evidence="3">SAP077A</plasmid>
        <plasmid evidence="4">SAP078A</plasmid>
        <plasmid evidence="7">SAP102A</plasmid>
    </source>
</reference>
<geneLocation type="plasmid" evidence="3">
    <name>SAP077A</name>
</geneLocation>
<dbReference type="EMBL" id="GQ900496">
    <property type="protein sequence ID" value="ADA80762.1"/>
    <property type="molecule type" value="Genomic_DNA"/>
</dbReference>
<dbReference type="AlphaFoldDB" id="D2J9G2"/>
<protein>
    <submittedName>
        <fullName evidence="2">Uncharacterized protein</fullName>
    </submittedName>
</protein>
<geneLocation type="plasmid" evidence="2">
    <name>SAP055A</name>
</geneLocation>
<organism evidence="2">
    <name type="scientific">Staphylococcus aureus</name>
    <dbReference type="NCBI Taxonomy" id="1280"/>
    <lineage>
        <taxon>Bacteria</taxon>
        <taxon>Bacillati</taxon>
        <taxon>Bacillota</taxon>
        <taxon>Bacilli</taxon>
        <taxon>Bacillales</taxon>
        <taxon>Staphylococcaceae</taxon>
        <taxon>Staphylococcus</taxon>
    </lineage>
</organism>
<geneLocation type="plasmid" evidence="5">
    <name>SAP054A</name>
</geneLocation>
<reference evidence="2" key="1">
    <citation type="submission" date="2009-08" db="EMBL/GenBank/DDBJ databases">
        <authorList>
            <person name="Gill J."/>
            <person name="Borman J."/>
            <person name="Shetty J."/>
            <person name="Hostetler J."/>
            <person name="Durkin S."/>
            <person name="Montgomery B."/>
        </authorList>
    </citation>
    <scope>NUCLEOTIDE SEQUENCE</scope>
    <source>
        <strain evidence="2">434</strain>
        <strain evidence="5">49</strain>
        <strain evidence="3">879R4RF</strain>
        <strain evidence="4">A78R1</strain>
        <strain evidence="6">B111</strain>
        <strain evidence="7">SK6523</strain>
        <plasmid evidence="5">SAP054A</plasmid>
        <plasmid evidence="2">SAP055A</plasmid>
        <plasmid evidence="6">SAP075A</plasmid>
        <plasmid evidence="3">SAP077A</plasmid>
        <plasmid evidence="4">SAP078A</plasmid>
        <plasmid evidence="7">SAP102A</plasmid>
    </source>
</reference>
<evidence type="ECO:0000256" key="1">
    <source>
        <dbReference type="SAM" id="Phobius"/>
    </source>
</evidence>
<sequence>MRRHGDTSELWSDYMSLTIFLYSVLGSLLANYIYEKSSKRSSAHDNEFTYDE</sequence>
<proteinExistence type="predicted"/>
<geneLocation type="plasmid" evidence="6">
    <name>SAP075A</name>
</geneLocation>
<evidence type="ECO:0000313" key="7">
    <source>
        <dbReference type="EMBL" id="ADA80762.1"/>
    </source>
</evidence>
<evidence type="ECO:0000313" key="2">
    <source>
        <dbReference type="EMBL" id="ACZ68461.1"/>
    </source>
</evidence>
<gene>
    <name evidence="5" type="ORF">SAP054A_027</name>
    <name evidence="2" type="ORF">SAP055A_013</name>
    <name evidence="6" type="ORF">SAP075A_029</name>
    <name evidence="3" type="ORF">SAP077A_033</name>
    <name evidence="4" type="ORF">SAP078A_029</name>
    <name evidence="7" type="ORF">SAP102A_015</name>
</gene>
<keyword evidence="1" id="KW-0472">Membrane</keyword>
<keyword evidence="1" id="KW-1133">Transmembrane helix</keyword>
<accession>D2J9G2</accession>
<evidence type="ECO:0000313" key="6">
    <source>
        <dbReference type="EMBL" id="ACZ69315.1"/>
    </source>
</evidence>
<dbReference type="EMBL" id="GQ900486">
    <property type="protein sequence ID" value="ACZ69315.1"/>
    <property type="molecule type" value="Genomic_DNA"/>
</dbReference>
<evidence type="ECO:0000313" key="5">
    <source>
        <dbReference type="EMBL" id="ACZ68997.1"/>
    </source>
</evidence>
<name>D2J9G2_STAAU</name>
<dbReference type="EMBL" id="GQ900430">
    <property type="protein sequence ID" value="ACZ68954.1"/>
    <property type="molecule type" value="Genomic_DNA"/>
</dbReference>
<dbReference type="EMBL" id="GQ900477">
    <property type="protein sequence ID" value="ACZ68997.1"/>
    <property type="molecule type" value="Genomic_DNA"/>
</dbReference>
<feature type="transmembrane region" description="Helical" evidence="1">
    <location>
        <begin position="14"/>
        <end position="34"/>
    </location>
</feature>
<dbReference type="EMBL" id="GQ900428">
    <property type="protein sequence ID" value="ACZ68900.1"/>
    <property type="molecule type" value="Genomic_DNA"/>
</dbReference>
<geneLocation type="plasmid" evidence="4">
    <name>SAP078A</name>
</geneLocation>
<evidence type="ECO:0000313" key="4">
    <source>
        <dbReference type="EMBL" id="ACZ68954.1"/>
    </source>
</evidence>
<keyword evidence="2" id="KW-0614">Plasmid</keyword>
<geneLocation type="plasmid" evidence="7">
    <name>SAP102A</name>
</geneLocation>